<keyword evidence="3" id="KW-1185">Reference proteome</keyword>
<evidence type="ECO:0000256" key="1">
    <source>
        <dbReference type="SAM" id="MobiDB-lite"/>
    </source>
</evidence>
<reference evidence="2 3" key="1">
    <citation type="submission" date="2019-01" db="EMBL/GenBank/DDBJ databases">
        <title>Sequencing of cultivated peanut Arachis hypogaea provides insights into genome evolution and oil improvement.</title>
        <authorList>
            <person name="Chen X."/>
        </authorList>
    </citation>
    <scope>NUCLEOTIDE SEQUENCE [LARGE SCALE GENOMIC DNA]</scope>
    <source>
        <strain evidence="3">cv. Fuhuasheng</strain>
        <tissue evidence="2">Leaves</tissue>
    </source>
</reference>
<feature type="compositionally biased region" description="Basic residues" evidence="1">
    <location>
        <begin position="63"/>
        <end position="72"/>
    </location>
</feature>
<feature type="region of interest" description="Disordered" evidence="1">
    <location>
        <begin position="55"/>
        <end position="110"/>
    </location>
</feature>
<gene>
    <name evidence="2" type="ORF">Ahy_A03g013718</name>
</gene>
<dbReference type="Proteomes" id="UP000289738">
    <property type="component" value="Chromosome A03"/>
</dbReference>
<name>A0A445DW25_ARAHY</name>
<comment type="caution">
    <text evidence="2">The sequence shown here is derived from an EMBL/GenBank/DDBJ whole genome shotgun (WGS) entry which is preliminary data.</text>
</comment>
<evidence type="ECO:0000313" key="2">
    <source>
        <dbReference type="EMBL" id="RYR67380.1"/>
    </source>
</evidence>
<feature type="compositionally biased region" description="Basic and acidic residues" evidence="1">
    <location>
        <begin position="91"/>
        <end position="101"/>
    </location>
</feature>
<proteinExistence type="predicted"/>
<evidence type="ECO:0000313" key="3">
    <source>
        <dbReference type="Proteomes" id="UP000289738"/>
    </source>
</evidence>
<sequence>MYFHLSTEKKGEAIPGSPWVSHWNRELLVTRMRVEIDGHMGLIKKVEAKKKLKELKEKEKKEKYKKTKKKKTSSSESDPSENELDFSSESKSQEDSEEPRRKQPTTMAKK</sequence>
<organism evidence="2 3">
    <name type="scientific">Arachis hypogaea</name>
    <name type="common">Peanut</name>
    <dbReference type="NCBI Taxonomy" id="3818"/>
    <lineage>
        <taxon>Eukaryota</taxon>
        <taxon>Viridiplantae</taxon>
        <taxon>Streptophyta</taxon>
        <taxon>Embryophyta</taxon>
        <taxon>Tracheophyta</taxon>
        <taxon>Spermatophyta</taxon>
        <taxon>Magnoliopsida</taxon>
        <taxon>eudicotyledons</taxon>
        <taxon>Gunneridae</taxon>
        <taxon>Pentapetalae</taxon>
        <taxon>rosids</taxon>
        <taxon>fabids</taxon>
        <taxon>Fabales</taxon>
        <taxon>Fabaceae</taxon>
        <taxon>Papilionoideae</taxon>
        <taxon>50 kb inversion clade</taxon>
        <taxon>dalbergioids sensu lato</taxon>
        <taxon>Dalbergieae</taxon>
        <taxon>Pterocarpus clade</taxon>
        <taxon>Arachis</taxon>
    </lineage>
</organism>
<dbReference type="EMBL" id="SDMP01000003">
    <property type="protein sequence ID" value="RYR67380.1"/>
    <property type="molecule type" value="Genomic_DNA"/>
</dbReference>
<accession>A0A445DW25</accession>
<dbReference type="AlphaFoldDB" id="A0A445DW25"/>
<protein>
    <submittedName>
        <fullName evidence="2">Uncharacterized protein</fullName>
    </submittedName>
</protein>